<organism evidence="3 4">
    <name type="scientific">Methylophilus luteus</name>
    <dbReference type="NCBI Taxonomy" id="640108"/>
    <lineage>
        <taxon>Bacteria</taxon>
        <taxon>Pseudomonadati</taxon>
        <taxon>Pseudomonadota</taxon>
        <taxon>Betaproteobacteria</taxon>
        <taxon>Nitrosomonadales</taxon>
        <taxon>Methylophilaceae</taxon>
        <taxon>Methylophilus</taxon>
    </lineage>
</organism>
<feature type="transmembrane region" description="Helical" evidence="1">
    <location>
        <begin position="183"/>
        <end position="203"/>
    </location>
</feature>
<comment type="caution">
    <text evidence="3">The sequence shown here is derived from an EMBL/GenBank/DDBJ whole genome shotgun (WGS) entry which is preliminary data.</text>
</comment>
<evidence type="ECO:0000259" key="2">
    <source>
        <dbReference type="Pfam" id="PF13719"/>
    </source>
</evidence>
<evidence type="ECO:0000256" key="1">
    <source>
        <dbReference type="SAM" id="Phobius"/>
    </source>
</evidence>
<dbReference type="NCBIfam" id="TIGR02098">
    <property type="entry name" value="MJ0042_CXXC"/>
    <property type="match status" value="1"/>
</dbReference>
<keyword evidence="1" id="KW-0812">Transmembrane</keyword>
<evidence type="ECO:0000313" key="4">
    <source>
        <dbReference type="Proteomes" id="UP001597128"/>
    </source>
</evidence>
<sequence>MSLITECPACFTQFEVNDEQLQAYAGKVRCGECNHVFDARSALLATTEPDQPVAATVVEASPADAEPIAPETLASDSFETRAAETETSETGIADQSHAEFQPAPIATLDSPILDSPTLDSPTQVLESATAAELDQPEITEPAPTLAWNIGNETENDAAIPAFLRNIPFDQDRQPLPEKATLPWVYPLLSGLLLVAILLQLVYFTRTSLAANYPSSKPWLQAACKALHCVVALPSDITQLTIDDADIQEHREREGVLVFSSVLINHGAVAQAYPMIELTLTNMADEPVLRKTLKPAEYLPASATAASGLAAQQEQAVKTTLGIEEKTVTGFRVAIAY</sequence>
<protein>
    <submittedName>
        <fullName evidence="3">DUF3426 domain-containing protein</fullName>
    </submittedName>
</protein>
<keyword evidence="4" id="KW-1185">Reference proteome</keyword>
<feature type="domain" description="Zinc finger/thioredoxin putative" evidence="2">
    <location>
        <begin position="3"/>
        <end position="39"/>
    </location>
</feature>
<keyword evidence="1" id="KW-1133">Transmembrane helix</keyword>
<dbReference type="Proteomes" id="UP001597128">
    <property type="component" value="Unassembled WGS sequence"/>
</dbReference>
<gene>
    <name evidence="3" type="ORF">ACFQ1Z_12525</name>
</gene>
<name>A0ABW3F989_9PROT</name>
<reference evidence="4" key="1">
    <citation type="journal article" date="2019" name="Int. J. Syst. Evol. Microbiol.">
        <title>The Global Catalogue of Microorganisms (GCM) 10K type strain sequencing project: providing services to taxonomists for standard genome sequencing and annotation.</title>
        <authorList>
            <consortium name="The Broad Institute Genomics Platform"/>
            <consortium name="The Broad Institute Genome Sequencing Center for Infectious Disease"/>
            <person name="Wu L."/>
            <person name="Ma J."/>
        </authorList>
    </citation>
    <scope>NUCLEOTIDE SEQUENCE [LARGE SCALE GENOMIC DNA]</scope>
    <source>
        <strain evidence="4">CCUG 58412</strain>
    </source>
</reference>
<proteinExistence type="predicted"/>
<evidence type="ECO:0000313" key="3">
    <source>
        <dbReference type="EMBL" id="MFD0914378.1"/>
    </source>
</evidence>
<dbReference type="InterPro" id="IPR021834">
    <property type="entry name" value="DUF3426"/>
</dbReference>
<keyword evidence="1" id="KW-0472">Membrane</keyword>
<dbReference type="RefSeq" id="WP_379058092.1">
    <property type="nucleotide sequence ID" value="NZ_JBHTKB010000003.1"/>
</dbReference>
<dbReference type="Pfam" id="PF13719">
    <property type="entry name" value="Zn_ribbon_5"/>
    <property type="match status" value="1"/>
</dbReference>
<dbReference type="EMBL" id="JBHTKB010000003">
    <property type="protein sequence ID" value="MFD0914378.1"/>
    <property type="molecule type" value="Genomic_DNA"/>
</dbReference>
<accession>A0ABW3F989</accession>
<dbReference type="Pfam" id="PF11906">
    <property type="entry name" value="DUF3426"/>
    <property type="match status" value="1"/>
</dbReference>
<dbReference type="InterPro" id="IPR011723">
    <property type="entry name" value="Znf/thioredoxin_put"/>
</dbReference>